<dbReference type="PANTHER" id="PTHR24007:SF7">
    <property type="entry name" value="BRCA1-ASSOCIATED PROTEIN"/>
    <property type="match status" value="1"/>
</dbReference>
<name>A8PS53_MALGO</name>
<evidence type="ECO:0000259" key="5">
    <source>
        <dbReference type="PROSITE" id="PS50089"/>
    </source>
</evidence>
<dbReference type="SUPFAM" id="SSF54928">
    <property type="entry name" value="RNA-binding domain, RBD"/>
    <property type="match status" value="1"/>
</dbReference>
<dbReference type="Pfam" id="PF13639">
    <property type="entry name" value="zf-RING_2"/>
    <property type="match status" value="1"/>
</dbReference>
<comment type="caution">
    <text evidence="6">The sequence shown here is derived from an EMBL/GenBank/DDBJ whole genome shotgun (WGS) entry which is preliminary data.</text>
</comment>
<keyword evidence="7" id="KW-1185">Reference proteome</keyword>
<keyword evidence="1" id="KW-0479">Metal-binding</keyword>
<sequence>MNGRQPNERSSIYSRFEQVSTFEVPSKASPQTAQDGVVHVPFGIVHLFRMLDDPAKSDTDKSLCALAEGDEQDVGDDHLGTVLAMLNIPASVTVSNILEFFETALEAIEQVRVIEHEQHGYLMLLLKFRDALDAEQFFKMYNGLPFDGMQAEETCELVYVTGFTASGSTTPPVPYPMSSNLEPWPIIHASSNEPDASLRALRPYRSGSGLRENAFELPTCPVCLDRLDARLSGIITVMCQHTFHCTCLQRWSDSRCPVCRHSYVRHFRGTESASQRGDAFSTVFSNCSACGNQTNLWMWYVYMSSPPLSLTL</sequence>
<evidence type="ECO:0000256" key="4">
    <source>
        <dbReference type="PROSITE-ProRule" id="PRU00175"/>
    </source>
</evidence>
<dbReference type="Gene3D" id="3.30.40.10">
    <property type="entry name" value="Zinc/RING finger domain, C3HC4 (zinc finger)"/>
    <property type="match status" value="1"/>
</dbReference>
<dbReference type="CDD" id="cd16457">
    <property type="entry name" value="RING-H2_BRAP2"/>
    <property type="match status" value="1"/>
</dbReference>
<dbReference type="PROSITE" id="PS50089">
    <property type="entry name" value="ZF_RING_2"/>
    <property type="match status" value="1"/>
</dbReference>
<dbReference type="InParanoid" id="A8PS53"/>
<dbReference type="GO" id="GO:0007265">
    <property type="term" value="P:Ras protein signal transduction"/>
    <property type="evidence" value="ECO:0007669"/>
    <property type="project" value="TreeGrafter"/>
</dbReference>
<dbReference type="GO" id="GO:0003676">
    <property type="term" value="F:nucleic acid binding"/>
    <property type="evidence" value="ECO:0007669"/>
    <property type="project" value="InterPro"/>
</dbReference>
<dbReference type="KEGG" id="mgl:MGL_0196"/>
<dbReference type="STRING" id="425265.A8PS53"/>
<dbReference type="SMART" id="SM00184">
    <property type="entry name" value="RING"/>
    <property type="match status" value="1"/>
</dbReference>
<keyword evidence="2 4" id="KW-0863">Zinc-finger</keyword>
<dbReference type="Proteomes" id="UP000008837">
    <property type="component" value="Unassembled WGS sequence"/>
</dbReference>
<evidence type="ECO:0000256" key="1">
    <source>
        <dbReference type="ARBA" id="ARBA00022723"/>
    </source>
</evidence>
<proteinExistence type="predicted"/>
<dbReference type="RefSeq" id="XP_001732421.1">
    <property type="nucleotide sequence ID" value="XM_001732369.1"/>
</dbReference>
<dbReference type="EMBL" id="AAYY01000001">
    <property type="protein sequence ID" value="EDP45207.1"/>
    <property type="molecule type" value="Genomic_DNA"/>
</dbReference>
<dbReference type="SUPFAM" id="SSF57850">
    <property type="entry name" value="RING/U-box"/>
    <property type="match status" value="1"/>
</dbReference>
<evidence type="ECO:0000313" key="7">
    <source>
        <dbReference type="Proteomes" id="UP000008837"/>
    </source>
</evidence>
<dbReference type="GO" id="GO:0008270">
    <property type="term" value="F:zinc ion binding"/>
    <property type="evidence" value="ECO:0007669"/>
    <property type="project" value="UniProtKB-KW"/>
</dbReference>
<dbReference type="InterPro" id="IPR011422">
    <property type="entry name" value="BRAP2/ETP1_RRM"/>
</dbReference>
<organism evidence="6 7">
    <name type="scientific">Malassezia globosa (strain ATCC MYA-4612 / CBS 7966)</name>
    <name type="common">Dandruff-associated fungus</name>
    <dbReference type="NCBI Taxonomy" id="425265"/>
    <lineage>
        <taxon>Eukaryota</taxon>
        <taxon>Fungi</taxon>
        <taxon>Dikarya</taxon>
        <taxon>Basidiomycota</taxon>
        <taxon>Ustilaginomycotina</taxon>
        <taxon>Malasseziomycetes</taxon>
        <taxon>Malasseziales</taxon>
        <taxon>Malasseziaceae</taxon>
        <taxon>Malassezia</taxon>
    </lineage>
</organism>
<accession>A8PS53</accession>
<dbReference type="OMA" id="ETCELVY"/>
<dbReference type="InterPro" id="IPR001841">
    <property type="entry name" value="Znf_RING"/>
</dbReference>
<reference evidence="6 7" key="1">
    <citation type="journal article" date="2007" name="Proc. Natl. Acad. Sci. U.S.A.">
        <title>Dandruff-associated Malassezia genomes reveal convergent and divergent virulence traits shared with plant and human fungal pathogens.</title>
        <authorList>
            <person name="Xu J."/>
            <person name="Saunders C.W."/>
            <person name="Hu P."/>
            <person name="Grant R.A."/>
            <person name="Boekhout T."/>
            <person name="Kuramae E.E."/>
            <person name="Kronstad J.W."/>
            <person name="Deangelis Y.M."/>
            <person name="Reeder N.L."/>
            <person name="Johnstone K.R."/>
            <person name="Leland M."/>
            <person name="Fieno A.M."/>
            <person name="Begley W.M."/>
            <person name="Sun Y."/>
            <person name="Lacey M.P."/>
            <person name="Chaudhary T."/>
            <person name="Keough T."/>
            <person name="Chu L."/>
            <person name="Sears R."/>
            <person name="Yuan B."/>
            <person name="Dawson T.L.Jr."/>
        </authorList>
    </citation>
    <scope>NUCLEOTIDE SEQUENCE [LARGE SCALE GENOMIC DNA]</scope>
    <source>
        <strain evidence="7">ATCC MYA-4612 / CBS 7966</strain>
    </source>
</reference>
<evidence type="ECO:0000313" key="6">
    <source>
        <dbReference type="EMBL" id="EDP45207.1"/>
    </source>
</evidence>
<dbReference type="GO" id="GO:0061630">
    <property type="term" value="F:ubiquitin protein ligase activity"/>
    <property type="evidence" value="ECO:0007669"/>
    <property type="project" value="TreeGrafter"/>
</dbReference>
<dbReference type="InterPro" id="IPR047243">
    <property type="entry name" value="RING-H2_BRAP2"/>
</dbReference>
<protein>
    <recommendedName>
        <fullName evidence="5">RING-type domain-containing protein</fullName>
    </recommendedName>
</protein>
<dbReference type="VEuPathDB" id="FungiDB:MGL_0196"/>
<keyword evidence="3" id="KW-0862">Zinc</keyword>
<dbReference type="InterPro" id="IPR035979">
    <property type="entry name" value="RBD_domain_sf"/>
</dbReference>
<dbReference type="GeneID" id="5856727"/>
<dbReference type="GO" id="GO:0005737">
    <property type="term" value="C:cytoplasm"/>
    <property type="evidence" value="ECO:0007669"/>
    <property type="project" value="TreeGrafter"/>
</dbReference>
<dbReference type="PANTHER" id="PTHR24007">
    <property type="entry name" value="BRCA1-ASSOCIATED PROTEIN"/>
    <property type="match status" value="1"/>
</dbReference>
<dbReference type="OrthoDB" id="273556at2759"/>
<dbReference type="InterPro" id="IPR013083">
    <property type="entry name" value="Znf_RING/FYVE/PHD"/>
</dbReference>
<evidence type="ECO:0000256" key="2">
    <source>
        <dbReference type="ARBA" id="ARBA00022771"/>
    </source>
</evidence>
<dbReference type="GO" id="GO:0016567">
    <property type="term" value="P:protein ubiquitination"/>
    <property type="evidence" value="ECO:0007669"/>
    <property type="project" value="TreeGrafter"/>
</dbReference>
<dbReference type="AlphaFoldDB" id="A8PS53"/>
<dbReference type="Pfam" id="PF07576">
    <property type="entry name" value="BRAP2"/>
    <property type="match status" value="1"/>
</dbReference>
<evidence type="ECO:0000256" key="3">
    <source>
        <dbReference type="ARBA" id="ARBA00022833"/>
    </source>
</evidence>
<gene>
    <name evidence="6" type="ORF">MGL_0196</name>
</gene>
<feature type="domain" description="RING-type" evidence="5">
    <location>
        <begin position="220"/>
        <end position="260"/>
    </location>
</feature>